<dbReference type="PROSITE" id="PS50214">
    <property type="entry name" value="DISINTEGRIN_2"/>
    <property type="match status" value="1"/>
</dbReference>
<dbReference type="InterPro" id="IPR001590">
    <property type="entry name" value="Peptidase_M12B"/>
</dbReference>
<keyword evidence="5 7" id="KW-1015">Disulfide bond</keyword>
<dbReference type="InterPro" id="IPR006586">
    <property type="entry name" value="ADAM_Cys-rich"/>
</dbReference>
<dbReference type="GO" id="GO:0004222">
    <property type="term" value="F:metalloendopeptidase activity"/>
    <property type="evidence" value="ECO:0007669"/>
    <property type="project" value="InterPro"/>
</dbReference>
<evidence type="ECO:0000256" key="5">
    <source>
        <dbReference type="ARBA" id="ARBA00023157"/>
    </source>
</evidence>
<dbReference type="GO" id="GO:1990913">
    <property type="term" value="C:sperm head plasma membrane"/>
    <property type="evidence" value="ECO:0007669"/>
    <property type="project" value="TreeGrafter"/>
</dbReference>
<dbReference type="Pfam" id="PF01421">
    <property type="entry name" value="Reprolysin"/>
    <property type="match status" value="1"/>
</dbReference>
<evidence type="ECO:0000256" key="4">
    <source>
        <dbReference type="ARBA" id="ARBA00023136"/>
    </source>
</evidence>
<dbReference type="InterPro" id="IPR036436">
    <property type="entry name" value="Disintegrin_dom_sf"/>
</dbReference>
<dbReference type="FunFam" id="4.10.70.10:FF:000001">
    <property type="entry name" value="Disintegrin and metalloproteinase domain-containing protein 22"/>
    <property type="match status" value="1"/>
</dbReference>
<dbReference type="Pfam" id="PF01562">
    <property type="entry name" value="Pep_M12B_propep"/>
    <property type="match status" value="1"/>
</dbReference>
<dbReference type="SMART" id="SM00608">
    <property type="entry name" value="ACR"/>
    <property type="match status" value="1"/>
</dbReference>
<dbReference type="PROSITE" id="PS50215">
    <property type="entry name" value="ADAM_MEPRO"/>
    <property type="match status" value="1"/>
</dbReference>
<dbReference type="GO" id="GO:0008584">
    <property type="term" value="P:male gonad development"/>
    <property type="evidence" value="ECO:0007669"/>
    <property type="project" value="TreeGrafter"/>
</dbReference>
<keyword evidence="9" id="KW-0732">Signal</keyword>
<accession>A0A8C8W3R4</accession>
<dbReference type="FunFam" id="3.40.390.10:FF:000002">
    <property type="entry name" value="Disintegrin and metalloproteinase domain-containing protein 22"/>
    <property type="match status" value="1"/>
</dbReference>
<dbReference type="SUPFAM" id="SSF57552">
    <property type="entry name" value="Blood coagulation inhibitor (disintegrin)"/>
    <property type="match status" value="1"/>
</dbReference>
<evidence type="ECO:0000256" key="9">
    <source>
        <dbReference type="SAM" id="SignalP"/>
    </source>
</evidence>
<dbReference type="PANTHER" id="PTHR11905:SF239">
    <property type="entry name" value="A DISINTEGRIN AND METALLOPEPTIDASE DOMAIN 26B-RELATED"/>
    <property type="match status" value="1"/>
</dbReference>
<feature type="domain" description="Peptidase M12B" evidence="12">
    <location>
        <begin position="208"/>
        <end position="398"/>
    </location>
</feature>
<dbReference type="GO" id="GO:0009897">
    <property type="term" value="C:external side of plasma membrane"/>
    <property type="evidence" value="ECO:0007669"/>
    <property type="project" value="TreeGrafter"/>
</dbReference>
<name>A0A8C8W3R4_PERMB</name>
<dbReference type="GeneTree" id="ENSGT00940000162672"/>
<dbReference type="InterPro" id="IPR000742">
    <property type="entry name" value="EGF"/>
</dbReference>
<evidence type="ECO:0000256" key="6">
    <source>
        <dbReference type="PROSITE-ProRule" id="PRU00068"/>
    </source>
</evidence>
<keyword evidence="4" id="KW-0472">Membrane</keyword>
<keyword evidence="8" id="KW-0862">Zinc</keyword>
<dbReference type="GO" id="GO:0006508">
    <property type="term" value="P:proteolysis"/>
    <property type="evidence" value="ECO:0007669"/>
    <property type="project" value="InterPro"/>
</dbReference>
<evidence type="ECO:0000313" key="13">
    <source>
        <dbReference type="Ensembl" id="ENSPEMP00000035326.1"/>
    </source>
</evidence>
<protein>
    <recommendedName>
        <fullName evidence="15">Disintegrin and metalloproteinase domain-containing protein 26A-like</fullName>
    </recommendedName>
</protein>
<dbReference type="Ensembl" id="ENSPEMT00000041694.1">
    <property type="protein sequence ID" value="ENSPEMP00000035326.1"/>
    <property type="gene ID" value="ENSPEMG00000030322.1"/>
</dbReference>
<feature type="disulfide bond" evidence="8">
    <location>
        <begin position="359"/>
        <end position="364"/>
    </location>
</feature>
<evidence type="ECO:0000313" key="14">
    <source>
        <dbReference type="Proteomes" id="UP000694547"/>
    </source>
</evidence>
<dbReference type="InterPro" id="IPR024079">
    <property type="entry name" value="MetalloPept_cat_dom_sf"/>
</dbReference>
<proteinExistence type="predicted"/>
<dbReference type="SUPFAM" id="SSF55486">
    <property type="entry name" value="Metalloproteases ('zincins'), catalytic domain"/>
    <property type="match status" value="1"/>
</dbReference>
<evidence type="ECO:0000259" key="11">
    <source>
        <dbReference type="PROSITE" id="PS50214"/>
    </source>
</evidence>
<dbReference type="Proteomes" id="UP000694547">
    <property type="component" value="Chromosome 17"/>
</dbReference>
<dbReference type="PRINTS" id="PR00289">
    <property type="entry name" value="DISINTEGRIN"/>
</dbReference>
<dbReference type="InterPro" id="IPR001762">
    <property type="entry name" value="Disintegrin_dom"/>
</dbReference>
<evidence type="ECO:0000259" key="12">
    <source>
        <dbReference type="PROSITE" id="PS50215"/>
    </source>
</evidence>
<dbReference type="SMART" id="SM00050">
    <property type="entry name" value="DISIN"/>
    <property type="match status" value="1"/>
</dbReference>
<keyword evidence="14" id="KW-1185">Reference proteome</keyword>
<dbReference type="PANTHER" id="PTHR11905">
    <property type="entry name" value="ADAM A DISINTEGRIN AND METALLOPROTEASE DOMAIN"/>
    <property type="match status" value="1"/>
</dbReference>
<feature type="binding site" evidence="8">
    <location>
        <position position="342"/>
    </location>
    <ligand>
        <name>Zn(2+)</name>
        <dbReference type="ChEBI" id="CHEBI:29105"/>
        <note>catalytic</note>
    </ligand>
</feature>
<feature type="disulfide bond" evidence="6">
    <location>
        <begin position="464"/>
        <end position="484"/>
    </location>
</feature>
<dbReference type="CDD" id="cd04269">
    <property type="entry name" value="ZnMc_adamalysin_II_like"/>
    <property type="match status" value="1"/>
</dbReference>
<reference evidence="13" key="2">
    <citation type="submission" date="2025-08" db="UniProtKB">
        <authorList>
            <consortium name="Ensembl"/>
        </authorList>
    </citation>
    <scope>IDENTIFICATION</scope>
</reference>
<dbReference type="Gene3D" id="4.10.70.10">
    <property type="entry name" value="Disintegrin domain"/>
    <property type="match status" value="1"/>
</dbReference>
<comment type="caution">
    <text evidence="7">Lacks conserved residue(s) required for the propagation of feature annotation.</text>
</comment>
<feature type="disulfide bond" evidence="7">
    <location>
        <begin position="634"/>
        <end position="644"/>
    </location>
</feature>
<sequence>MLTGTQALVHERIMFLLLCLWMLLLLSAWSPTAHARYSSPPEVVIPLRVTDPSRLDISPDWLCYSLRFGGERHIITMKPTKYFISRNFLLFTYNDRGDLLVEQPFVQKDCYYHGYVEKEPESMLIINTCFGSLQGIIEINGTVYEIMPKNQTSTFEHLVYKIDSEDSESFSMRCGLTEEEIARQMKIQESKDSTLMQSQYENWWTHHKYVEYYVAVDNQRYVYKNNNVTACMQEMLQVVNGINGYYLQIDVEVVLTTLEVWTQTNHVNVSESIGDVLSKFCAWKRRNVDNRIRNDIAHLFARQRYTGSSGLANVGTVCKNNNCAVNSFMRNSLQDMAFYTAHEMGHNLGMPHDEKYCTCGLKSCIMATSKTNARRFSNCSYEAMYSVITKTNCLYNIPDTLTKANFSVCGNSIVEEGEQCDCGSVESCENDECCSEDCVFKPEAECATGLCCKDCKFMPATTLCRERNNECDLPEWCHGTSAECPEDVYKEDGSSCGGDSYCYNKICPKREEHCQMLFGSGAKSADETCYMKMNRRGDRFGNCGNDSRKYKICDNVDVLCGRIQCQNVEEIPQRRNHETVHWTQFNDVTCWSTDYHFGITTEDVGAVRDGTTCGTNYMCIGKKCIPNPFLLNNCSIQCNNKGVCNNKQHCHCDEEWEPPDCLLSGYGGSIDSGPAPKIDYRSRRSYHTHIFLYFHHFVAVFLMELMSVGHYHTSNPWSSVCVSLFSLSSKALPLFSLLCHIARRNLQIPFPHGNSCLLEPAP</sequence>
<feature type="active site" evidence="8">
    <location>
        <position position="343"/>
    </location>
</feature>
<keyword evidence="7" id="KW-0245">EGF-like domain</keyword>
<dbReference type="InterPro" id="IPR018358">
    <property type="entry name" value="Disintegrin_CS"/>
</dbReference>
<keyword evidence="8" id="KW-0479">Metal-binding</keyword>
<dbReference type="PROSITE" id="PS50026">
    <property type="entry name" value="EGF_3"/>
    <property type="match status" value="1"/>
</dbReference>
<evidence type="ECO:0000259" key="10">
    <source>
        <dbReference type="PROSITE" id="PS50026"/>
    </source>
</evidence>
<dbReference type="PROSITE" id="PS00427">
    <property type="entry name" value="DISINTEGRIN_1"/>
    <property type="match status" value="1"/>
</dbReference>
<evidence type="ECO:0000256" key="2">
    <source>
        <dbReference type="ARBA" id="ARBA00022692"/>
    </source>
</evidence>
<dbReference type="GO" id="GO:0046872">
    <property type="term" value="F:metal ion binding"/>
    <property type="evidence" value="ECO:0007669"/>
    <property type="project" value="UniProtKB-KW"/>
</dbReference>
<evidence type="ECO:0000256" key="8">
    <source>
        <dbReference type="PROSITE-ProRule" id="PRU00276"/>
    </source>
</evidence>
<feature type="binding site" evidence="8">
    <location>
        <position position="352"/>
    </location>
    <ligand>
        <name>Zn(2+)</name>
        <dbReference type="ChEBI" id="CHEBI:29105"/>
        <note>catalytic</note>
    </ligand>
</feature>
<evidence type="ECO:0008006" key="15">
    <source>
        <dbReference type="Google" id="ProtNLM"/>
    </source>
</evidence>
<dbReference type="InterPro" id="IPR002870">
    <property type="entry name" value="Peptidase_M12B_N"/>
</dbReference>
<feature type="domain" description="Disintegrin" evidence="11">
    <location>
        <begin position="406"/>
        <end position="492"/>
    </location>
</feature>
<feature type="domain" description="EGF-like" evidence="10">
    <location>
        <begin position="630"/>
        <end position="662"/>
    </location>
</feature>
<organism evidence="13 14">
    <name type="scientific">Peromyscus maniculatus bairdii</name>
    <name type="common">Prairie deer mouse</name>
    <dbReference type="NCBI Taxonomy" id="230844"/>
    <lineage>
        <taxon>Eukaryota</taxon>
        <taxon>Metazoa</taxon>
        <taxon>Chordata</taxon>
        <taxon>Craniata</taxon>
        <taxon>Vertebrata</taxon>
        <taxon>Euteleostomi</taxon>
        <taxon>Mammalia</taxon>
        <taxon>Eutheria</taxon>
        <taxon>Euarchontoglires</taxon>
        <taxon>Glires</taxon>
        <taxon>Rodentia</taxon>
        <taxon>Myomorpha</taxon>
        <taxon>Muroidea</taxon>
        <taxon>Cricetidae</taxon>
        <taxon>Neotominae</taxon>
        <taxon>Peromyscus</taxon>
    </lineage>
</organism>
<dbReference type="AlphaFoldDB" id="A0A8C8W3R4"/>
<keyword evidence="2" id="KW-0812">Transmembrane</keyword>
<feature type="signal peptide" evidence="9">
    <location>
        <begin position="1"/>
        <end position="35"/>
    </location>
</feature>
<comment type="subcellular location">
    <subcellularLocation>
        <location evidence="1">Membrane</location>
        <topology evidence="1">Single-pass type I membrane protein</topology>
    </subcellularLocation>
</comment>
<feature type="disulfide bond" evidence="7">
    <location>
        <begin position="652"/>
        <end position="661"/>
    </location>
</feature>
<dbReference type="Gene3D" id="3.40.390.10">
    <property type="entry name" value="Collagenase (Catalytic Domain)"/>
    <property type="match status" value="1"/>
</dbReference>
<dbReference type="InterPro" id="IPR034027">
    <property type="entry name" value="Reprolysin_adamalysin"/>
</dbReference>
<evidence type="ECO:0000256" key="3">
    <source>
        <dbReference type="ARBA" id="ARBA00022989"/>
    </source>
</evidence>
<keyword evidence="3" id="KW-1133">Transmembrane helix</keyword>
<evidence type="ECO:0000256" key="7">
    <source>
        <dbReference type="PROSITE-ProRule" id="PRU00076"/>
    </source>
</evidence>
<reference evidence="13" key="3">
    <citation type="submission" date="2025-09" db="UniProtKB">
        <authorList>
            <consortium name="Ensembl"/>
        </authorList>
    </citation>
    <scope>IDENTIFICATION</scope>
</reference>
<evidence type="ECO:0000256" key="1">
    <source>
        <dbReference type="ARBA" id="ARBA00004479"/>
    </source>
</evidence>
<feature type="binding site" evidence="8">
    <location>
        <position position="346"/>
    </location>
    <ligand>
        <name>Zn(2+)</name>
        <dbReference type="ChEBI" id="CHEBI:29105"/>
        <note>catalytic</note>
    </ligand>
</feature>
<feature type="chain" id="PRO_5034013633" description="Disintegrin and metalloproteinase domain-containing protein 26A-like" evidence="9">
    <location>
        <begin position="36"/>
        <end position="762"/>
    </location>
</feature>
<dbReference type="Pfam" id="PF08516">
    <property type="entry name" value="ADAM_CR"/>
    <property type="match status" value="1"/>
</dbReference>
<dbReference type="Pfam" id="PF00200">
    <property type="entry name" value="Disintegrin"/>
    <property type="match status" value="1"/>
</dbReference>
<reference evidence="13 14" key="1">
    <citation type="submission" date="2018-10" db="EMBL/GenBank/DDBJ databases">
        <title>Improved assembly of the deer mouse Peromyscus maniculatus genome.</title>
        <authorList>
            <person name="Lassance J.-M."/>
            <person name="Hoekstra H.E."/>
        </authorList>
    </citation>
    <scope>NUCLEOTIDE SEQUENCE [LARGE SCALE GENOMIC DNA]</scope>
</reference>